<dbReference type="GeneID" id="117233923"/>
<accession>A0A6J3KBP7</accession>
<dbReference type="KEGG" id="bvk:117233923"/>
<organism evidence="2 3">
    <name type="scientific">Bombus vosnesenskii</name>
    <dbReference type="NCBI Taxonomy" id="207650"/>
    <lineage>
        <taxon>Eukaryota</taxon>
        <taxon>Metazoa</taxon>
        <taxon>Ecdysozoa</taxon>
        <taxon>Arthropoda</taxon>
        <taxon>Hexapoda</taxon>
        <taxon>Insecta</taxon>
        <taxon>Pterygota</taxon>
        <taxon>Neoptera</taxon>
        <taxon>Endopterygota</taxon>
        <taxon>Hymenoptera</taxon>
        <taxon>Apocrita</taxon>
        <taxon>Aculeata</taxon>
        <taxon>Apoidea</taxon>
        <taxon>Anthophila</taxon>
        <taxon>Apidae</taxon>
        <taxon>Bombus</taxon>
        <taxon>Pyrobombus</taxon>
    </lineage>
</organism>
<evidence type="ECO:0000256" key="1">
    <source>
        <dbReference type="SAM" id="MobiDB-lite"/>
    </source>
</evidence>
<name>A0A6J3KBP7_9HYME</name>
<proteinExistence type="predicted"/>
<gene>
    <name evidence="3" type="primary">LOC117233923</name>
</gene>
<feature type="region of interest" description="Disordered" evidence="1">
    <location>
        <begin position="1"/>
        <end position="35"/>
    </location>
</feature>
<evidence type="ECO:0000313" key="3">
    <source>
        <dbReference type="RefSeq" id="XP_033350553.1"/>
    </source>
</evidence>
<dbReference type="Proteomes" id="UP000504631">
    <property type="component" value="Unplaced"/>
</dbReference>
<dbReference type="AlphaFoldDB" id="A0A6J3KBP7"/>
<feature type="compositionally biased region" description="Low complexity" evidence="1">
    <location>
        <begin position="25"/>
        <end position="35"/>
    </location>
</feature>
<evidence type="ECO:0000313" key="2">
    <source>
        <dbReference type="Proteomes" id="UP000504631"/>
    </source>
</evidence>
<sequence>MVPPTSKHRKFVDQRNLEKNNQLDISSNNTNNSKNINTLEDTTKFIEKKCLETFHICPKPTQLKMLHKSLNAVVSKTQTIECEKKDYIENLLYKYHIVVV</sequence>
<dbReference type="RefSeq" id="XP_033350553.1">
    <property type="nucleotide sequence ID" value="XM_033494662.1"/>
</dbReference>
<keyword evidence="2" id="KW-1185">Reference proteome</keyword>
<feature type="compositionally biased region" description="Basic residues" evidence="1">
    <location>
        <begin position="1"/>
        <end position="10"/>
    </location>
</feature>
<protein>
    <submittedName>
        <fullName evidence="3">Uncharacterized protein LOC117233923</fullName>
    </submittedName>
</protein>
<reference evidence="3" key="1">
    <citation type="submission" date="2025-08" db="UniProtKB">
        <authorList>
            <consortium name="RefSeq"/>
        </authorList>
    </citation>
    <scope>IDENTIFICATION</scope>
    <source>
        <tissue evidence="3">Muscle</tissue>
    </source>
</reference>